<reference evidence="1 2" key="1">
    <citation type="submission" date="2012-09" db="EMBL/GenBank/DDBJ databases">
        <title>The Genome Sequence of Sphingobium yanoikuyae ATCC 51230.</title>
        <authorList>
            <consortium name="The Broad Institute Genome Sequencing Platform"/>
            <person name="Earl A."/>
            <person name="Ward D."/>
            <person name="Feldgarden M."/>
            <person name="Gevers D."/>
            <person name="Huys G."/>
            <person name="Walker B."/>
            <person name="Young S.K."/>
            <person name="Zeng Q."/>
            <person name="Gargeya S."/>
            <person name="Fitzgerald M."/>
            <person name="Haas B."/>
            <person name="Abouelleil A."/>
            <person name="Alvarado L."/>
            <person name="Arachchi H.M."/>
            <person name="Berlin A.M."/>
            <person name="Chapman S.B."/>
            <person name="Goldberg J."/>
            <person name="Griggs A."/>
            <person name="Gujja S."/>
            <person name="Hansen M."/>
            <person name="Howarth C."/>
            <person name="Imamovic A."/>
            <person name="Larimer J."/>
            <person name="McCowen C."/>
            <person name="Montmayeur A."/>
            <person name="Murphy C."/>
            <person name="Neiman D."/>
            <person name="Pearson M."/>
            <person name="Priest M."/>
            <person name="Roberts A."/>
            <person name="Saif S."/>
            <person name="Shea T."/>
            <person name="Sisk P."/>
            <person name="Sykes S."/>
            <person name="Wortman J."/>
            <person name="Nusbaum C."/>
            <person name="Birren B."/>
        </authorList>
    </citation>
    <scope>NUCLEOTIDE SEQUENCE [LARGE SCALE GENOMIC DNA]</scope>
    <source>
        <strain evidence="1 2">ATCC 51230</strain>
    </source>
</reference>
<evidence type="ECO:0000313" key="2">
    <source>
        <dbReference type="Proteomes" id="UP000009887"/>
    </source>
</evidence>
<dbReference type="AlphaFoldDB" id="K9CTC1"/>
<evidence type="ECO:0000313" key="1">
    <source>
        <dbReference type="EMBL" id="EKU74191.1"/>
    </source>
</evidence>
<accession>K9CTC1</accession>
<keyword evidence="2" id="KW-1185">Reference proteome</keyword>
<dbReference type="Proteomes" id="UP000009887">
    <property type="component" value="Unassembled WGS sequence"/>
</dbReference>
<dbReference type="EMBL" id="AGZU01000009">
    <property type="protein sequence ID" value="EKU74191.1"/>
    <property type="molecule type" value="Genomic_DNA"/>
</dbReference>
<sequence length="110" mass="13106">MRADRIEREWFCKRCGNSVHKLQGSWAHIRNQHSPKSCGRKLTDNDVYRLPLSRTRERTRTRNKQQEAQDRLLIAKRRWDEARCEWEAAQDELYLASEALKSIKNSPPLD</sequence>
<name>K9CTC1_SPHYA</name>
<dbReference type="HOGENOM" id="CLU_2169481_0_0_5"/>
<protein>
    <submittedName>
        <fullName evidence="1">Uncharacterized protein</fullName>
    </submittedName>
</protein>
<organism evidence="1 2">
    <name type="scientific">Sphingobium yanoikuyae ATCC 51230</name>
    <dbReference type="NCBI Taxonomy" id="883163"/>
    <lineage>
        <taxon>Bacteria</taxon>
        <taxon>Pseudomonadati</taxon>
        <taxon>Pseudomonadota</taxon>
        <taxon>Alphaproteobacteria</taxon>
        <taxon>Sphingomonadales</taxon>
        <taxon>Sphingomonadaceae</taxon>
        <taxon>Sphingobium</taxon>
    </lineage>
</organism>
<proteinExistence type="predicted"/>
<comment type="caution">
    <text evidence="1">The sequence shown here is derived from an EMBL/GenBank/DDBJ whole genome shotgun (WGS) entry which is preliminary data.</text>
</comment>
<gene>
    <name evidence="1" type="ORF">HMPREF9718_03308</name>
</gene>